<name>A0A0S2K722_9GAMM</name>
<organism evidence="1 2">
    <name type="scientific">Pseudoalteromonas phenolica</name>
    <dbReference type="NCBI Taxonomy" id="161398"/>
    <lineage>
        <taxon>Bacteria</taxon>
        <taxon>Pseudomonadati</taxon>
        <taxon>Pseudomonadota</taxon>
        <taxon>Gammaproteobacteria</taxon>
        <taxon>Alteromonadales</taxon>
        <taxon>Pseudoalteromonadaceae</taxon>
        <taxon>Pseudoalteromonas</taxon>
    </lineage>
</organism>
<dbReference type="STRING" id="161398.PP2015_3746"/>
<reference evidence="1 2" key="1">
    <citation type="submission" date="2015-11" db="EMBL/GenBank/DDBJ databases">
        <authorList>
            <person name="Zhang Y."/>
            <person name="Guo Z."/>
        </authorList>
    </citation>
    <scope>NUCLEOTIDE SEQUENCE [LARGE SCALE GENOMIC DNA]</scope>
    <source>
        <strain evidence="1 2">KCTC 12086</strain>
    </source>
</reference>
<dbReference type="SUPFAM" id="SSF81901">
    <property type="entry name" value="HCP-like"/>
    <property type="match status" value="1"/>
</dbReference>
<dbReference type="RefSeq" id="WP_058032093.1">
    <property type="nucleotide sequence ID" value="NZ_CP013188.1"/>
</dbReference>
<dbReference type="KEGG" id="pphe:PP2015_3746"/>
<dbReference type="Proteomes" id="UP000061457">
    <property type="component" value="Chromosome II"/>
</dbReference>
<dbReference type="OrthoDB" id="9894211at2"/>
<evidence type="ECO:0000313" key="1">
    <source>
        <dbReference type="EMBL" id="ALO44218.1"/>
    </source>
</evidence>
<proteinExistence type="predicted"/>
<evidence type="ECO:0000313" key="2">
    <source>
        <dbReference type="Proteomes" id="UP000061457"/>
    </source>
</evidence>
<dbReference type="AlphaFoldDB" id="A0A0S2K722"/>
<accession>A0A0S2K722</accession>
<gene>
    <name evidence="1" type="ORF">PP2015_3746</name>
</gene>
<keyword evidence="2" id="KW-1185">Reference proteome</keyword>
<evidence type="ECO:0008006" key="3">
    <source>
        <dbReference type="Google" id="ProtNLM"/>
    </source>
</evidence>
<protein>
    <recommendedName>
        <fullName evidence="3">Sel1 repeat family protein</fullName>
    </recommendedName>
</protein>
<sequence length="100" mass="11416">MFVSISAWGLSLKEIEADIFGSKKLDKIQVIKKLNDAGKEDKNLMFYLLGIVHGYGLYGNEINLKKAEEYLLLLVKLDYKDVNYFLGTLLSRSSDPQKVR</sequence>
<dbReference type="PATRIC" id="fig|161398.10.peg.3830"/>
<dbReference type="EMBL" id="CP013188">
    <property type="protein sequence ID" value="ALO44218.1"/>
    <property type="molecule type" value="Genomic_DNA"/>
</dbReference>